<evidence type="ECO:0000313" key="5">
    <source>
        <dbReference type="Proteomes" id="UP001156660"/>
    </source>
</evidence>
<feature type="domain" description="N-acetyltransferase" evidence="1">
    <location>
        <begin position="3"/>
        <end position="145"/>
    </location>
</feature>
<dbReference type="InterPro" id="IPR000182">
    <property type="entry name" value="GNAT_dom"/>
</dbReference>
<accession>A0A2S7XIG4</accession>
<comment type="caution">
    <text evidence="3">The sequence shown here is derived from an EMBL/GenBank/DDBJ whole genome shotgun (WGS) entry which is preliminary data.</text>
</comment>
<dbReference type="CDD" id="cd04301">
    <property type="entry name" value="NAT_SF"/>
    <property type="match status" value="1"/>
</dbReference>
<dbReference type="SUPFAM" id="SSF55729">
    <property type="entry name" value="Acyl-CoA N-acyltransferases (Nat)"/>
    <property type="match status" value="1"/>
</dbReference>
<reference evidence="2" key="1">
    <citation type="journal article" date="2014" name="Int. J. Syst. Evol. Microbiol.">
        <title>Complete genome of a new Firmicutes species belonging to the dominant human colonic microbiota ('Ruminococcus bicirculans') reveals two chromosomes and a selective capacity to utilize plant glucans.</title>
        <authorList>
            <consortium name="NISC Comparative Sequencing Program"/>
            <person name="Wegmann U."/>
            <person name="Louis P."/>
            <person name="Goesmann A."/>
            <person name="Henrissat B."/>
            <person name="Duncan S.H."/>
            <person name="Flint H.J."/>
        </authorList>
    </citation>
    <scope>NUCLEOTIDE SEQUENCE</scope>
    <source>
        <strain evidence="2">NBRC 105001</strain>
    </source>
</reference>
<protein>
    <submittedName>
        <fullName evidence="2 3">N-acetyltransferase</fullName>
    </submittedName>
</protein>
<reference evidence="2" key="4">
    <citation type="submission" date="2023-01" db="EMBL/GenBank/DDBJ databases">
        <title>Draft genome sequence of Aliivibrio sifiae strain NBRC 105001.</title>
        <authorList>
            <person name="Sun Q."/>
            <person name="Mori K."/>
        </authorList>
    </citation>
    <scope>NUCLEOTIDE SEQUENCE</scope>
    <source>
        <strain evidence="2">NBRC 105001</strain>
    </source>
</reference>
<reference evidence="5" key="3">
    <citation type="journal article" date="2019" name="Int. J. Syst. Evol. Microbiol.">
        <title>The Global Catalogue of Microorganisms (GCM) 10K type strain sequencing project: providing services to taxonomists for standard genome sequencing and annotation.</title>
        <authorList>
            <consortium name="The Broad Institute Genomics Platform"/>
            <consortium name="The Broad Institute Genome Sequencing Center for Infectious Disease"/>
            <person name="Wu L."/>
            <person name="Ma J."/>
        </authorList>
    </citation>
    <scope>NUCLEOTIDE SEQUENCE [LARGE SCALE GENOMIC DNA]</scope>
    <source>
        <strain evidence="5">NBRC 105001</strain>
    </source>
</reference>
<dbReference type="EMBL" id="BSOU01000003">
    <property type="protein sequence ID" value="GLR74536.1"/>
    <property type="molecule type" value="Genomic_DNA"/>
</dbReference>
<dbReference type="GO" id="GO:0016747">
    <property type="term" value="F:acyltransferase activity, transferring groups other than amino-acyl groups"/>
    <property type="evidence" value="ECO:0007669"/>
    <property type="project" value="InterPro"/>
</dbReference>
<organism evidence="3 4">
    <name type="scientific">Aliivibrio sifiae</name>
    <dbReference type="NCBI Taxonomy" id="566293"/>
    <lineage>
        <taxon>Bacteria</taxon>
        <taxon>Pseudomonadati</taxon>
        <taxon>Pseudomonadota</taxon>
        <taxon>Gammaproteobacteria</taxon>
        <taxon>Vibrionales</taxon>
        <taxon>Vibrionaceae</taxon>
        <taxon>Aliivibrio</taxon>
    </lineage>
</organism>
<dbReference type="RefSeq" id="WP_061002441.1">
    <property type="nucleotide sequence ID" value="NZ_BSOU01000003.1"/>
</dbReference>
<dbReference type="Pfam" id="PF00583">
    <property type="entry name" value="Acetyltransf_1"/>
    <property type="match status" value="1"/>
</dbReference>
<proteinExistence type="predicted"/>
<dbReference type="Gene3D" id="3.40.630.30">
    <property type="match status" value="1"/>
</dbReference>
<gene>
    <name evidence="3" type="ORF">BTO23_04620</name>
    <name evidence="2" type="ORF">GCM10007855_14100</name>
</gene>
<keyword evidence="3" id="KW-0808">Transferase</keyword>
<evidence type="ECO:0000313" key="3">
    <source>
        <dbReference type="EMBL" id="PQJ93383.1"/>
    </source>
</evidence>
<dbReference type="Proteomes" id="UP001156660">
    <property type="component" value="Unassembled WGS sequence"/>
</dbReference>
<dbReference type="EMBL" id="MSCP01000001">
    <property type="protein sequence ID" value="PQJ93383.1"/>
    <property type="molecule type" value="Genomic_DNA"/>
</dbReference>
<sequence length="146" mass="16655">MKVEIRQGTIDDVIYVDHQIPEFDARNTKEKLSSKLNGLEHLILIAFENEQPVAYKLGYQRSVTEFYSWLGGVIPNTRKKGIATQLRLTQEQWAKEKGYQSISVKSMNRYPAMLQLLISSGYAISGYEDTGSVESSKIKFQKSMID</sequence>
<dbReference type="Proteomes" id="UP000239273">
    <property type="component" value="Unassembled WGS sequence"/>
</dbReference>
<evidence type="ECO:0000313" key="4">
    <source>
        <dbReference type="Proteomes" id="UP000239273"/>
    </source>
</evidence>
<dbReference type="AlphaFoldDB" id="A0A2S7XIG4"/>
<keyword evidence="5" id="KW-1185">Reference proteome</keyword>
<name>A0A2S7XIG4_9GAMM</name>
<evidence type="ECO:0000313" key="2">
    <source>
        <dbReference type="EMBL" id="GLR74536.1"/>
    </source>
</evidence>
<dbReference type="InterPro" id="IPR016181">
    <property type="entry name" value="Acyl_CoA_acyltransferase"/>
</dbReference>
<dbReference type="PROSITE" id="PS51186">
    <property type="entry name" value="GNAT"/>
    <property type="match status" value="1"/>
</dbReference>
<evidence type="ECO:0000259" key="1">
    <source>
        <dbReference type="PROSITE" id="PS51186"/>
    </source>
</evidence>
<reference evidence="3 4" key="2">
    <citation type="submission" date="2016-12" db="EMBL/GenBank/DDBJ databases">
        <title>Diversity of luminous bacteria.</title>
        <authorList>
            <person name="Yoshizawa S."/>
            <person name="Kogure K."/>
        </authorList>
    </citation>
    <scope>NUCLEOTIDE SEQUENCE [LARGE SCALE GENOMIC DNA]</scope>
    <source>
        <strain evidence="3 4">NBRC 105001</strain>
    </source>
</reference>
<dbReference type="OrthoDB" id="9812289at2"/>